<gene>
    <name evidence="1" type="ORF">LCGC14_2828830</name>
</gene>
<accession>A0A0F8YEQ6</accession>
<evidence type="ECO:0000313" key="1">
    <source>
        <dbReference type="EMBL" id="KKK79903.1"/>
    </source>
</evidence>
<sequence length="150" mass="17348">LVPSHYAKRMLENAEKEKKVYPKLAWMGFKVLKPDKTMQFYYRDLDDYGESLQMPGSDPKAVENNELHITTAPAAPAYIMNREAFLNIGMADGNLKRQWIDADIGMKLKHKGYVAMANPNISFVHTSQHTGTQLDVIDHDYFKSKWRKRE</sequence>
<feature type="non-terminal residue" evidence="1">
    <location>
        <position position="1"/>
    </location>
</feature>
<dbReference type="EMBL" id="LAZR01053820">
    <property type="protein sequence ID" value="KKK79903.1"/>
    <property type="molecule type" value="Genomic_DNA"/>
</dbReference>
<comment type="caution">
    <text evidence="1">The sequence shown here is derived from an EMBL/GenBank/DDBJ whole genome shotgun (WGS) entry which is preliminary data.</text>
</comment>
<dbReference type="SUPFAM" id="SSF53448">
    <property type="entry name" value="Nucleotide-diphospho-sugar transferases"/>
    <property type="match status" value="1"/>
</dbReference>
<protein>
    <submittedName>
        <fullName evidence="1">Uncharacterized protein</fullName>
    </submittedName>
</protein>
<dbReference type="InterPro" id="IPR029044">
    <property type="entry name" value="Nucleotide-diphossugar_trans"/>
</dbReference>
<dbReference type="AlphaFoldDB" id="A0A0F8YEQ6"/>
<reference evidence="1" key="1">
    <citation type="journal article" date="2015" name="Nature">
        <title>Complex archaea that bridge the gap between prokaryotes and eukaryotes.</title>
        <authorList>
            <person name="Spang A."/>
            <person name="Saw J.H."/>
            <person name="Jorgensen S.L."/>
            <person name="Zaremba-Niedzwiedzka K."/>
            <person name="Martijn J."/>
            <person name="Lind A.E."/>
            <person name="van Eijk R."/>
            <person name="Schleper C."/>
            <person name="Guy L."/>
            <person name="Ettema T.J."/>
        </authorList>
    </citation>
    <scope>NUCLEOTIDE SEQUENCE</scope>
</reference>
<organism evidence="1">
    <name type="scientific">marine sediment metagenome</name>
    <dbReference type="NCBI Taxonomy" id="412755"/>
    <lineage>
        <taxon>unclassified sequences</taxon>
        <taxon>metagenomes</taxon>
        <taxon>ecological metagenomes</taxon>
    </lineage>
</organism>
<name>A0A0F8YEQ6_9ZZZZ</name>
<proteinExistence type="predicted"/>